<evidence type="ECO:0000313" key="2">
    <source>
        <dbReference type="EMBL" id="KAK7404665.1"/>
    </source>
</evidence>
<keyword evidence="3" id="KW-1185">Reference proteome</keyword>
<accession>A0AAN9XQW1</accession>
<gene>
    <name evidence="2" type="ORF">VNO78_05620</name>
</gene>
<comment type="caution">
    <text evidence="2">The sequence shown here is derived from an EMBL/GenBank/DDBJ whole genome shotgun (WGS) entry which is preliminary data.</text>
</comment>
<reference evidence="2 3" key="1">
    <citation type="submission" date="2024-01" db="EMBL/GenBank/DDBJ databases">
        <title>The genomes of 5 underutilized Papilionoideae crops provide insights into root nodulation and disease resistanc.</title>
        <authorList>
            <person name="Jiang F."/>
        </authorList>
    </citation>
    <scope>NUCLEOTIDE SEQUENCE [LARGE SCALE GENOMIC DNA]</scope>
    <source>
        <strain evidence="2">DUOXIRENSHENG_FW03</strain>
        <tissue evidence="2">Leaves</tissue>
    </source>
</reference>
<keyword evidence="1" id="KW-0812">Transmembrane</keyword>
<keyword evidence="1" id="KW-0472">Membrane</keyword>
<proteinExistence type="predicted"/>
<keyword evidence="1" id="KW-1133">Transmembrane helix</keyword>
<name>A0AAN9XQW1_PSOTE</name>
<evidence type="ECO:0000313" key="3">
    <source>
        <dbReference type="Proteomes" id="UP001386955"/>
    </source>
</evidence>
<feature type="transmembrane region" description="Helical" evidence="1">
    <location>
        <begin position="7"/>
        <end position="26"/>
    </location>
</feature>
<dbReference type="EMBL" id="JAYMYS010000002">
    <property type="protein sequence ID" value="KAK7404665.1"/>
    <property type="molecule type" value="Genomic_DNA"/>
</dbReference>
<sequence>MNRHGFLFNILIQIFVFIVIVTNSPYDVSTCSVLKCDNQYSIGANSAGKCDLRNYLKGLPDSPFHVEVVNQLNQVSMNDGVVMNDEL</sequence>
<dbReference type="Proteomes" id="UP001386955">
    <property type="component" value="Unassembled WGS sequence"/>
</dbReference>
<dbReference type="AlphaFoldDB" id="A0AAN9XQW1"/>
<evidence type="ECO:0000256" key="1">
    <source>
        <dbReference type="SAM" id="Phobius"/>
    </source>
</evidence>
<organism evidence="2 3">
    <name type="scientific">Psophocarpus tetragonolobus</name>
    <name type="common">Winged bean</name>
    <name type="synonym">Dolichos tetragonolobus</name>
    <dbReference type="NCBI Taxonomy" id="3891"/>
    <lineage>
        <taxon>Eukaryota</taxon>
        <taxon>Viridiplantae</taxon>
        <taxon>Streptophyta</taxon>
        <taxon>Embryophyta</taxon>
        <taxon>Tracheophyta</taxon>
        <taxon>Spermatophyta</taxon>
        <taxon>Magnoliopsida</taxon>
        <taxon>eudicotyledons</taxon>
        <taxon>Gunneridae</taxon>
        <taxon>Pentapetalae</taxon>
        <taxon>rosids</taxon>
        <taxon>fabids</taxon>
        <taxon>Fabales</taxon>
        <taxon>Fabaceae</taxon>
        <taxon>Papilionoideae</taxon>
        <taxon>50 kb inversion clade</taxon>
        <taxon>NPAAA clade</taxon>
        <taxon>indigoferoid/millettioid clade</taxon>
        <taxon>Phaseoleae</taxon>
        <taxon>Psophocarpus</taxon>
    </lineage>
</organism>
<protein>
    <submittedName>
        <fullName evidence="2">Uncharacterized protein</fullName>
    </submittedName>
</protein>